<dbReference type="GO" id="GO:0098837">
    <property type="term" value="C:postsynaptic recycling endosome"/>
    <property type="evidence" value="ECO:0007669"/>
    <property type="project" value="TreeGrafter"/>
</dbReference>
<proteinExistence type="predicted"/>
<organism evidence="2">
    <name type="scientific">Ursus maritimus</name>
    <name type="common">Polar bear</name>
    <name type="synonym">Thalarctos maritimus</name>
    <dbReference type="NCBI Taxonomy" id="29073"/>
    <lineage>
        <taxon>Eukaryota</taxon>
        <taxon>Metazoa</taxon>
        <taxon>Chordata</taxon>
        <taxon>Craniata</taxon>
        <taxon>Vertebrata</taxon>
        <taxon>Euteleostomi</taxon>
        <taxon>Mammalia</taxon>
        <taxon>Eutheria</taxon>
        <taxon>Laurasiatheria</taxon>
        <taxon>Carnivora</taxon>
        <taxon>Caniformia</taxon>
        <taxon>Ursidae</taxon>
        <taxon>Ursus</taxon>
    </lineage>
</organism>
<dbReference type="Ensembl" id="ENSUMAT00000011397.1">
    <property type="protein sequence ID" value="ENSUMAP00000009525.1"/>
    <property type="gene ID" value="ENSUMAG00000007168.1"/>
</dbReference>
<name>A0A452TML9_URSMA</name>
<feature type="coiled-coil region" evidence="1">
    <location>
        <begin position="68"/>
        <end position="127"/>
    </location>
</feature>
<keyword evidence="1" id="KW-0175">Coiled coil</keyword>
<dbReference type="GO" id="GO:0099152">
    <property type="term" value="P:regulation of neurotransmitter receptor transport, endosome to postsynaptic membrane"/>
    <property type="evidence" value="ECO:0007669"/>
    <property type="project" value="TreeGrafter"/>
</dbReference>
<dbReference type="GeneTree" id="ENSGT00720000108868"/>
<evidence type="ECO:0000256" key="1">
    <source>
        <dbReference type="SAM" id="Coils"/>
    </source>
</evidence>
<evidence type="ECO:0008006" key="3">
    <source>
        <dbReference type="Google" id="ProtNLM"/>
    </source>
</evidence>
<dbReference type="AlphaFoldDB" id="A0A452TML9"/>
<dbReference type="GO" id="GO:0098978">
    <property type="term" value="C:glutamatergic synapse"/>
    <property type="evidence" value="ECO:0007669"/>
    <property type="project" value="TreeGrafter"/>
</dbReference>
<dbReference type="GO" id="GO:0099158">
    <property type="term" value="P:regulation of recycling endosome localization within postsynapse"/>
    <property type="evidence" value="ECO:0007669"/>
    <property type="project" value="TreeGrafter"/>
</dbReference>
<evidence type="ECO:0000313" key="2">
    <source>
        <dbReference type="Ensembl" id="ENSUMAP00000009525"/>
    </source>
</evidence>
<dbReference type="GO" id="GO:0098998">
    <property type="term" value="C:extrinsic component of postsynaptic early endosome membrane"/>
    <property type="evidence" value="ECO:0007669"/>
    <property type="project" value="TreeGrafter"/>
</dbReference>
<protein>
    <recommendedName>
        <fullName evidence="3">GRIP1-associated protein 1</fullName>
    </recommendedName>
</protein>
<dbReference type="InterPro" id="IPR026204">
    <property type="entry name" value="GRIPAP1"/>
</dbReference>
<feature type="coiled-coil region" evidence="1">
    <location>
        <begin position="196"/>
        <end position="223"/>
    </location>
</feature>
<dbReference type="GO" id="GO:1905244">
    <property type="term" value="P:regulation of modification of synaptic structure"/>
    <property type="evidence" value="ECO:0007669"/>
    <property type="project" value="TreeGrafter"/>
</dbReference>
<sequence>MAQALSEEEFQRMQAQLLELRTDNYQLSDELRKNGVELTSLRQKVAYLDKEFSKAQKALSKSKKAQEVEGLLSENEMLQAKLHSQEEDFRLQNSTLMAEFSKLCSQMEQLERENQQLKDGAARAGSAQAGSLVDGELLRLQAENTALQKNVAGASSPSLGLWGSWGLSRVFSSWGKGQGFRMRPCREPVNKIEELQQRKEADLKAQLARTQKLQQELEAANHVSGWILGLLGRGQSWESREP</sequence>
<dbReference type="GO" id="GO:0098887">
    <property type="term" value="P:neurotransmitter receptor transport, endosome to postsynaptic membrane"/>
    <property type="evidence" value="ECO:0007669"/>
    <property type="project" value="TreeGrafter"/>
</dbReference>
<accession>A0A452TML9</accession>
<dbReference type="PANTHER" id="PTHR18978">
    <property type="entry name" value="GRIP-1 ASSOCIATED PROTEIN 1"/>
    <property type="match status" value="1"/>
</dbReference>
<reference evidence="2" key="1">
    <citation type="submission" date="2019-03" db="UniProtKB">
        <authorList>
            <consortium name="Ensembl"/>
        </authorList>
    </citation>
    <scope>IDENTIFICATION</scope>
</reference>
<dbReference type="PANTHER" id="PTHR18978:SF1">
    <property type="entry name" value="GRIP1-ASSOCIATED PROTEIN 1"/>
    <property type="match status" value="1"/>
</dbReference>